<organism evidence="2 3">
    <name type="scientific">Janibacter alittae</name>
    <dbReference type="NCBI Taxonomy" id="3115209"/>
    <lineage>
        <taxon>Bacteria</taxon>
        <taxon>Bacillati</taxon>
        <taxon>Actinomycetota</taxon>
        <taxon>Actinomycetes</taxon>
        <taxon>Micrococcales</taxon>
        <taxon>Intrasporangiaceae</taxon>
        <taxon>Janibacter</taxon>
    </lineage>
</organism>
<feature type="transmembrane region" description="Helical" evidence="1">
    <location>
        <begin position="181"/>
        <end position="201"/>
    </location>
</feature>
<name>A0ABZ2MK26_9MICO</name>
<dbReference type="PANTHER" id="PTHR37305">
    <property type="entry name" value="INTEGRAL MEMBRANE PROTEIN-RELATED"/>
    <property type="match status" value="1"/>
</dbReference>
<accession>A0ABZ2MK26</accession>
<feature type="transmembrane region" description="Helical" evidence="1">
    <location>
        <begin position="117"/>
        <end position="140"/>
    </location>
</feature>
<keyword evidence="3" id="KW-1185">Reference proteome</keyword>
<dbReference type="RefSeq" id="WP_338751350.1">
    <property type="nucleotide sequence ID" value="NZ_CP144913.1"/>
</dbReference>
<keyword evidence="1" id="KW-0472">Membrane</keyword>
<gene>
    <name evidence="2" type="ORF">V1351_05105</name>
</gene>
<evidence type="ECO:0000313" key="2">
    <source>
        <dbReference type="EMBL" id="WXB77447.1"/>
    </source>
</evidence>
<sequence>MSTDVLTRELNDRRTPIAAISAVLVVFAFFVVGISSGLQSTISDLTDAMPEAVTAFIPVGPGGYVVGELFNLMAPLALIAYAVMTGAALIAGEEQAGTMAVLSAQPVSRRSMLAQKALGLAVTLAAITLVFAVAVALSAAFFDIEGLTATNIAAACLHLYLLALLFGAVALATGSLTGNPGLASGVGGGLAVAAWVANSMLPVADLDDWARISPWHYYVGSEPLANGLDATHLLVLALLTALALVVAFVSFDRRDLKG</sequence>
<dbReference type="Pfam" id="PF12679">
    <property type="entry name" value="ABC2_membrane_2"/>
    <property type="match status" value="1"/>
</dbReference>
<keyword evidence="1" id="KW-0812">Transmembrane</keyword>
<evidence type="ECO:0000313" key="3">
    <source>
        <dbReference type="Proteomes" id="UP001382727"/>
    </source>
</evidence>
<evidence type="ECO:0000256" key="1">
    <source>
        <dbReference type="SAM" id="Phobius"/>
    </source>
</evidence>
<protein>
    <submittedName>
        <fullName evidence="2">ABC transporter permease subunit</fullName>
    </submittedName>
</protein>
<dbReference type="Proteomes" id="UP001382727">
    <property type="component" value="Chromosome"/>
</dbReference>
<feature type="transmembrane region" description="Helical" evidence="1">
    <location>
        <begin position="152"/>
        <end position="174"/>
    </location>
</feature>
<feature type="transmembrane region" description="Helical" evidence="1">
    <location>
        <begin position="17"/>
        <end position="38"/>
    </location>
</feature>
<feature type="transmembrane region" description="Helical" evidence="1">
    <location>
        <begin position="230"/>
        <end position="251"/>
    </location>
</feature>
<keyword evidence="1" id="KW-1133">Transmembrane helix</keyword>
<feature type="transmembrane region" description="Helical" evidence="1">
    <location>
        <begin position="69"/>
        <end position="91"/>
    </location>
</feature>
<dbReference type="EMBL" id="CP144913">
    <property type="protein sequence ID" value="WXB77447.1"/>
    <property type="molecule type" value="Genomic_DNA"/>
</dbReference>
<dbReference type="PANTHER" id="PTHR37305:SF1">
    <property type="entry name" value="MEMBRANE PROTEIN"/>
    <property type="match status" value="1"/>
</dbReference>
<reference evidence="2 3" key="1">
    <citation type="submission" date="2024-02" db="EMBL/GenBank/DDBJ databases">
        <title>Janibacter sp. nov., isolated from gut of marine sandworm.</title>
        <authorList>
            <person name="Kim B."/>
            <person name="Jun M.O."/>
            <person name="Shin N.-R."/>
        </authorList>
    </citation>
    <scope>NUCLEOTIDE SEQUENCE [LARGE SCALE GENOMIC DNA]</scope>
    <source>
        <strain evidence="2 3">A1S7</strain>
    </source>
</reference>
<proteinExistence type="predicted"/>